<protein>
    <submittedName>
        <fullName evidence="8">Thrombospondin type 3 repeat-containing protein</fullName>
    </submittedName>
</protein>
<evidence type="ECO:0000256" key="5">
    <source>
        <dbReference type="PROSITE-ProRule" id="PRU00473"/>
    </source>
</evidence>
<dbReference type="Gene3D" id="3.30.1330.60">
    <property type="entry name" value="OmpA-like domain"/>
    <property type="match status" value="1"/>
</dbReference>
<dbReference type="AlphaFoldDB" id="A0A1M5N7J3"/>
<dbReference type="GO" id="GO:0007155">
    <property type="term" value="P:cell adhesion"/>
    <property type="evidence" value="ECO:0007669"/>
    <property type="project" value="InterPro"/>
</dbReference>
<evidence type="ECO:0000313" key="8">
    <source>
        <dbReference type="EMBL" id="SHG85514.1"/>
    </source>
</evidence>
<dbReference type="SUPFAM" id="SSF103647">
    <property type="entry name" value="TSP type-3 repeat"/>
    <property type="match status" value="2"/>
</dbReference>
<dbReference type="Pfam" id="PF02412">
    <property type="entry name" value="TSP_3"/>
    <property type="match status" value="4"/>
</dbReference>
<proteinExistence type="predicted"/>
<dbReference type="Pfam" id="PF00691">
    <property type="entry name" value="OmpA"/>
    <property type="match status" value="1"/>
</dbReference>
<evidence type="ECO:0000256" key="4">
    <source>
        <dbReference type="ARBA" id="ARBA00023237"/>
    </source>
</evidence>
<dbReference type="InterPro" id="IPR006665">
    <property type="entry name" value="OmpA-like"/>
</dbReference>
<dbReference type="InterPro" id="IPR036737">
    <property type="entry name" value="OmpA-like_sf"/>
</dbReference>
<dbReference type="OrthoDB" id="9805336at2"/>
<comment type="subcellular location">
    <subcellularLocation>
        <location evidence="1">Cell outer membrane</location>
    </subcellularLocation>
</comment>
<evidence type="ECO:0000256" key="1">
    <source>
        <dbReference type="ARBA" id="ARBA00004442"/>
    </source>
</evidence>
<dbReference type="PRINTS" id="PR01023">
    <property type="entry name" value="NAFLGMOTY"/>
</dbReference>
<dbReference type="PANTHER" id="PTHR30329:SF21">
    <property type="entry name" value="LIPOPROTEIN YIAD-RELATED"/>
    <property type="match status" value="1"/>
</dbReference>
<keyword evidence="9" id="KW-1185">Reference proteome</keyword>
<organism evidence="8 9">
    <name type="scientific">Winogradskyella jejuensis</name>
    <dbReference type="NCBI Taxonomy" id="1089305"/>
    <lineage>
        <taxon>Bacteria</taxon>
        <taxon>Pseudomonadati</taxon>
        <taxon>Bacteroidota</taxon>
        <taxon>Flavobacteriia</taxon>
        <taxon>Flavobacteriales</taxon>
        <taxon>Flavobacteriaceae</taxon>
        <taxon>Winogradskyella</taxon>
    </lineage>
</organism>
<feature type="signal peptide" evidence="6">
    <location>
        <begin position="1"/>
        <end position="22"/>
    </location>
</feature>
<dbReference type="InterPro" id="IPR050330">
    <property type="entry name" value="Bact_OuterMem_StrucFunc"/>
</dbReference>
<dbReference type="Gene3D" id="4.10.1080.10">
    <property type="entry name" value="TSP type-3 repeat"/>
    <property type="match status" value="1"/>
</dbReference>
<name>A0A1M5N7J3_9FLAO</name>
<dbReference type="RefSeq" id="WP_073084041.1">
    <property type="nucleotide sequence ID" value="NZ_FQWS01000001.1"/>
</dbReference>
<dbReference type="Gene3D" id="2.40.160.20">
    <property type="match status" value="1"/>
</dbReference>
<dbReference type="InterPro" id="IPR006690">
    <property type="entry name" value="OMPA-like_CS"/>
</dbReference>
<dbReference type="Proteomes" id="UP000184522">
    <property type="component" value="Unassembled WGS sequence"/>
</dbReference>
<dbReference type="SUPFAM" id="SSF103088">
    <property type="entry name" value="OmpA-like"/>
    <property type="match status" value="1"/>
</dbReference>
<evidence type="ECO:0000256" key="6">
    <source>
        <dbReference type="SAM" id="SignalP"/>
    </source>
</evidence>
<evidence type="ECO:0000256" key="3">
    <source>
        <dbReference type="ARBA" id="ARBA00023136"/>
    </source>
</evidence>
<dbReference type="PROSITE" id="PS01068">
    <property type="entry name" value="OMPA_1"/>
    <property type="match status" value="1"/>
</dbReference>
<reference evidence="9" key="1">
    <citation type="submission" date="2016-11" db="EMBL/GenBank/DDBJ databases">
        <authorList>
            <person name="Varghese N."/>
            <person name="Submissions S."/>
        </authorList>
    </citation>
    <scope>NUCLEOTIDE SEQUENCE [LARGE SCALE GENOMIC DNA]</scope>
    <source>
        <strain evidence="9">DSM 25330</strain>
    </source>
</reference>
<feature type="chain" id="PRO_5012997011" evidence="6">
    <location>
        <begin position="23"/>
        <end position="463"/>
    </location>
</feature>
<evidence type="ECO:0000259" key="7">
    <source>
        <dbReference type="PROSITE" id="PS51123"/>
    </source>
</evidence>
<gene>
    <name evidence="8" type="ORF">SAMN05444148_1108</name>
</gene>
<dbReference type="CDD" id="cd07185">
    <property type="entry name" value="OmpA_C-like"/>
    <property type="match status" value="1"/>
</dbReference>
<dbReference type="InterPro" id="IPR003367">
    <property type="entry name" value="Thrombospondin_3-like_rpt"/>
</dbReference>
<dbReference type="EMBL" id="FQWS01000001">
    <property type="protein sequence ID" value="SHG85514.1"/>
    <property type="molecule type" value="Genomic_DNA"/>
</dbReference>
<keyword evidence="3 5" id="KW-0472">Membrane</keyword>
<dbReference type="PROSITE" id="PS51123">
    <property type="entry name" value="OMPA_2"/>
    <property type="match status" value="1"/>
</dbReference>
<evidence type="ECO:0000256" key="2">
    <source>
        <dbReference type="ARBA" id="ARBA00022729"/>
    </source>
</evidence>
<dbReference type="STRING" id="1089305.SAMN05444148_1108"/>
<evidence type="ECO:0000313" key="9">
    <source>
        <dbReference type="Proteomes" id="UP000184522"/>
    </source>
</evidence>
<dbReference type="PRINTS" id="PR01021">
    <property type="entry name" value="OMPADOMAIN"/>
</dbReference>
<keyword evidence="2 6" id="KW-0732">Signal</keyword>
<accession>A0A1M5N7J3</accession>
<dbReference type="GO" id="GO:0009279">
    <property type="term" value="C:cell outer membrane"/>
    <property type="evidence" value="ECO:0007669"/>
    <property type="project" value="UniProtKB-SubCell"/>
</dbReference>
<dbReference type="InterPro" id="IPR028974">
    <property type="entry name" value="TSP_type-3_rpt"/>
</dbReference>
<keyword evidence="4" id="KW-0998">Cell outer membrane</keyword>
<dbReference type="PANTHER" id="PTHR30329">
    <property type="entry name" value="STATOR ELEMENT OF FLAGELLAR MOTOR COMPLEX"/>
    <property type="match status" value="1"/>
</dbReference>
<feature type="domain" description="OmpA-like" evidence="7">
    <location>
        <begin position="348"/>
        <end position="463"/>
    </location>
</feature>
<dbReference type="InterPro" id="IPR006664">
    <property type="entry name" value="OMP_bac"/>
</dbReference>
<sequence>MGNSYRLIFVTVFLLGFNSSNAQDEYNPWSISIGVNAVDYYPVGQPDPQGDLFDEFFNANDHWNIFPLTTRVEVSRYWKKRISFSAAASFNRIKKFGSNIDPLTGRESTNEVDDLAYYGIDGAINYSFTDASVSKLEPYISAGGGYTWLNAIGSGTLNGSLGLKYWFSEKFAFNLQSTYKHVFEVYGFRHFQHSASLTYKFGGIPDTDRDGIIDTEDSCPEEPGLAIYNGCPDSDNDGIEDSKDLCPDVAGLAELNGCPDSDGDGVADQNDKCPNTYGITSLSGCPDSDGDGLINRQDKCPDLAGPSANNGCPWPDSDGDGIIDREDECPNEAGSAENNGCRKISEKDKQLLNEYARTILFSPGRATIKEESEAILKDILAILNNNPKAKFMIAGHTDSIGSDVLNLNLSQERAASVKQYLELNGINPSRLFSKGFGESKPIAPNNTALGRSQNRRVEIILAN</sequence>
<dbReference type="GO" id="GO:0005509">
    <property type="term" value="F:calcium ion binding"/>
    <property type="evidence" value="ECO:0007669"/>
    <property type="project" value="InterPro"/>
</dbReference>